<dbReference type="Proteomes" id="UP000663861">
    <property type="component" value="Unassembled WGS sequence"/>
</dbReference>
<sequence length="292" mass="33153">MFKGAAWFSPSVPRYVRRLWVKNGGKRAGRGKDGIRRRLWYCFLNGPQDPKLAEAEQSKIQFFIQAHHALWIADSVKLGRALPMEQYQIDEPLRPGLEVVLQSPKRRHRLLALDSSAYSSPYTIDSNDREMSLDASSKADMSVDHDVELDGVFPSPSRLSDFRTDHDSSSVFSWDVTPLTTFGFEDDYGEEEDEKSRVEMLIDTEDACEEKDILDWSELIVDPSHQEPTCYDQTTSPSLELDASLTMSRLSSLYPHVLEGATLFLPHKVYKGNLFTASRRRKSNSTSHNSAS</sequence>
<protein>
    <submittedName>
        <fullName evidence="1">Uncharacterized protein</fullName>
    </submittedName>
</protein>
<organism evidence="1 2">
    <name type="scientific">Rhizoctonia solani</name>
    <dbReference type="NCBI Taxonomy" id="456999"/>
    <lineage>
        <taxon>Eukaryota</taxon>
        <taxon>Fungi</taxon>
        <taxon>Dikarya</taxon>
        <taxon>Basidiomycota</taxon>
        <taxon>Agaricomycotina</taxon>
        <taxon>Agaricomycetes</taxon>
        <taxon>Cantharellales</taxon>
        <taxon>Ceratobasidiaceae</taxon>
        <taxon>Rhizoctonia</taxon>
    </lineage>
</organism>
<comment type="caution">
    <text evidence="1">The sequence shown here is derived from an EMBL/GenBank/DDBJ whole genome shotgun (WGS) entry which is preliminary data.</text>
</comment>
<evidence type="ECO:0000313" key="1">
    <source>
        <dbReference type="EMBL" id="CAE6513221.1"/>
    </source>
</evidence>
<name>A0A8H3HHE9_9AGAM</name>
<accession>A0A8H3HHE9</accession>
<reference evidence="1" key="1">
    <citation type="submission" date="2021-01" db="EMBL/GenBank/DDBJ databases">
        <authorList>
            <person name="Kaushik A."/>
        </authorList>
    </citation>
    <scope>NUCLEOTIDE SEQUENCE</scope>
    <source>
        <strain evidence="1">AG4-RS23</strain>
    </source>
</reference>
<dbReference type="EMBL" id="CAJMWY010003984">
    <property type="protein sequence ID" value="CAE6513221.1"/>
    <property type="molecule type" value="Genomic_DNA"/>
</dbReference>
<evidence type="ECO:0000313" key="2">
    <source>
        <dbReference type="Proteomes" id="UP000663861"/>
    </source>
</evidence>
<dbReference type="AlphaFoldDB" id="A0A8H3HHE9"/>
<proteinExistence type="predicted"/>
<gene>
    <name evidence="1" type="ORF">RDB_LOCUS141782</name>
</gene>